<protein>
    <submittedName>
        <fullName evidence="2">Uncharacterized protein</fullName>
    </submittedName>
</protein>
<comment type="caution">
    <text evidence="2">The sequence shown here is derived from an EMBL/GenBank/DDBJ whole genome shotgun (WGS) entry which is preliminary data.</text>
</comment>
<proteinExistence type="predicted"/>
<evidence type="ECO:0000313" key="2">
    <source>
        <dbReference type="EMBL" id="KAG6977760.1"/>
    </source>
</evidence>
<keyword evidence="1" id="KW-1133">Transmembrane helix</keyword>
<dbReference type="AlphaFoldDB" id="A0A8J5J988"/>
<evidence type="ECO:0000313" key="3">
    <source>
        <dbReference type="Proteomes" id="UP000709295"/>
    </source>
</evidence>
<gene>
    <name evidence="2" type="ORF">JG688_00000006</name>
</gene>
<reference evidence="2" key="1">
    <citation type="submission" date="2021-01" db="EMBL/GenBank/DDBJ databases">
        <title>Phytophthora aleatoria, a newly-described species from Pinus radiata is distinct from Phytophthora cactorum isolates based on comparative genomics.</title>
        <authorList>
            <person name="Mcdougal R."/>
            <person name="Panda P."/>
            <person name="Williams N."/>
            <person name="Studholme D.J."/>
        </authorList>
    </citation>
    <scope>NUCLEOTIDE SEQUENCE</scope>
    <source>
        <strain evidence="2">NZFS 4037</strain>
    </source>
</reference>
<dbReference type="EMBL" id="JAENGY010000001">
    <property type="protein sequence ID" value="KAG6977760.1"/>
    <property type="molecule type" value="Genomic_DNA"/>
</dbReference>
<accession>A0A8J5J988</accession>
<organism evidence="2 3">
    <name type="scientific">Phytophthora aleatoria</name>
    <dbReference type="NCBI Taxonomy" id="2496075"/>
    <lineage>
        <taxon>Eukaryota</taxon>
        <taxon>Sar</taxon>
        <taxon>Stramenopiles</taxon>
        <taxon>Oomycota</taxon>
        <taxon>Peronosporomycetes</taxon>
        <taxon>Peronosporales</taxon>
        <taxon>Peronosporaceae</taxon>
        <taxon>Phytophthora</taxon>
    </lineage>
</organism>
<keyword evidence="3" id="KW-1185">Reference proteome</keyword>
<dbReference type="Proteomes" id="UP000709295">
    <property type="component" value="Unassembled WGS sequence"/>
</dbReference>
<keyword evidence="1" id="KW-0472">Membrane</keyword>
<feature type="transmembrane region" description="Helical" evidence="1">
    <location>
        <begin position="13"/>
        <end position="31"/>
    </location>
</feature>
<keyword evidence="1" id="KW-0812">Transmembrane</keyword>
<sequence length="109" mass="12613">MDADNLQNTLSNVLLYSFHEFVSLVVLAVFLRRTMEYSPVNQLAFVLRTQWKMVQSKLVLWVVYVVQSSLVHFGTHLKQAEQLLCDEADDTLDITLRCRLQFSICMAKS</sequence>
<evidence type="ECO:0000256" key="1">
    <source>
        <dbReference type="SAM" id="Phobius"/>
    </source>
</evidence>
<name>A0A8J5J988_9STRA</name>